<gene>
    <name evidence="3" type="ORF">EAH_00039240</name>
</gene>
<dbReference type="Proteomes" id="UP000018050">
    <property type="component" value="Unassembled WGS sequence"/>
</dbReference>
<dbReference type="VEuPathDB" id="ToxoDB:EAH_00039240"/>
<accession>U6GFU6</accession>
<feature type="compositionally biased region" description="Acidic residues" evidence="1">
    <location>
        <begin position="288"/>
        <end position="299"/>
    </location>
</feature>
<organism evidence="3 4">
    <name type="scientific">Eimeria acervulina</name>
    <name type="common">Coccidian parasite</name>
    <dbReference type="NCBI Taxonomy" id="5801"/>
    <lineage>
        <taxon>Eukaryota</taxon>
        <taxon>Sar</taxon>
        <taxon>Alveolata</taxon>
        <taxon>Apicomplexa</taxon>
        <taxon>Conoidasida</taxon>
        <taxon>Coccidia</taxon>
        <taxon>Eucoccidiorida</taxon>
        <taxon>Eimeriorina</taxon>
        <taxon>Eimeriidae</taxon>
        <taxon>Eimeria</taxon>
    </lineage>
</organism>
<evidence type="ECO:0000256" key="1">
    <source>
        <dbReference type="SAM" id="MobiDB-lite"/>
    </source>
</evidence>
<evidence type="ECO:0000256" key="2">
    <source>
        <dbReference type="SAM" id="Phobius"/>
    </source>
</evidence>
<feature type="compositionally biased region" description="Polar residues" evidence="1">
    <location>
        <begin position="264"/>
        <end position="279"/>
    </location>
</feature>
<dbReference type="GeneID" id="25271994"/>
<name>U6GFU6_EIMAC</name>
<dbReference type="OrthoDB" id="349779at2759"/>
<keyword evidence="4" id="KW-1185">Reference proteome</keyword>
<keyword evidence="2" id="KW-1133">Transmembrane helix</keyword>
<evidence type="ECO:0000313" key="4">
    <source>
        <dbReference type="Proteomes" id="UP000018050"/>
    </source>
</evidence>
<reference evidence="3" key="2">
    <citation type="submission" date="2013-10" db="EMBL/GenBank/DDBJ databases">
        <authorList>
            <person name="Aslett M."/>
        </authorList>
    </citation>
    <scope>NUCLEOTIDE SEQUENCE</scope>
    <source>
        <strain evidence="3">Houghton</strain>
    </source>
</reference>
<evidence type="ECO:0000313" key="3">
    <source>
        <dbReference type="EMBL" id="CDI79020.1"/>
    </source>
</evidence>
<dbReference type="RefSeq" id="XP_013250815.1">
    <property type="nucleotide sequence ID" value="XM_013395361.1"/>
</dbReference>
<dbReference type="EMBL" id="HG670956">
    <property type="protein sequence ID" value="CDI79020.1"/>
    <property type="molecule type" value="Genomic_DNA"/>
</dbReference>
<sequence>MQRFDLQRFDNANGKYRILGRSRRSLTSSVCGAWAVLLTALAVATLLSKCFHFLGSWRRYGDGRRRLASDGTNPPEDPDTRAIVDLCLEMDEIATGGFFPALPATSVLSTTGITLAAASPSLFRSGLGQRAPQSGQTIEQFWGWPPQPQILASTHAPVVTHTPATVVTHTPATVAAQTPGVNSPPLYQVANQRRSPGSMLTWSFSHGLGHSGSSLSAAAYSVLETKNPSPAEHFTLFSPETSLGSSAGGHLQFEFSGWSGALTTDQPPVSLNPSPQTSLKIPPWSDPPEPDSGDSDPEEGPSTGLRTLSARGVGAKFPVIGTKRKGYPDASSTTSLATVAGSAPGQMKRKKHSGGKMIPSSIFPQSLVPSTVLNPELHLFYRIPRVDSSAITTVFSTTSAFTSVRLLTVPYYGILALRNFLSKEAVVEKEVTAAIRAAERLVNCLTHFHLEPVSYLRPHEVCRILGMRFLALDALLALSEALGPSMHVEEWWGKLVQNMPCDVRFKFLVEKSALQNPNASLALRLSRAIACLKHGSRLDARETVELKQSLFCSEYSPSFFKKPKWKPWREDDASSSSPPGD</sequence>
<feature type="transmembrane region" description="Helical" evidence="2">
    <location>
        <begin position="25"/>
        <end position="47"/>
    </location>
</feature>
<reference evidence="3" key="1">
    <citation type="submission" date="2013-10" db="EMBL/GenBank/DDBJ databases">
        <title>Genomic analysis of the causative agents of coccidiosis in chickens.</title>
        <authorList>
            <person name="Reid A.J."/>
            <person name="Blake D."/>
            <person name="Billington K."/>
            <person name="Browne H."/>
            <person name="Dunn M."/>
            <person name="Hung S."/>
            <person name="Kawahara F."/>
            <person name="Miranda-Saavedra D."/>
            <person name="Mourier T."/>
            <person name="Nagra H."/>
            <person name="Otto T.D."/>
            <person name="Rawlings N."/>
            <person name="Sanchez A."/>
            <person name="Sanders M."/>
            <person name="Subramaniam C."/>
            <person name="Tay Y."/>
            <person name="Dear P."/>
            <person name="Doerig C."/>
            <person name="Gruber A."/>
            <person name="Parkinson J."/>
            <person name="Shirley M."/>
            <person name="Wan K.L."/>
            <person name="Berriman M."/>
            <person name="Tomley F."/>
            <person name="Pain A."/>
        </authorList>
    </citation>
    <scope>NUCLEOTIDE SEQUENCE</scope>
    <source>
        <strain evidence="3">Houghton</strain>
    </source>
</reference>
<keyword evidence="2" id="KW-0812">Transmembrane</keyword>
<dbReference type="AlphaFoldDB" id="U6GFU6"/>
<keyword evidence="2" id="KW-0472">Membrane</keyword>
<feature type="region of interest" description="Disordered" evidence="1">
    <location>
        <begin position="560"/>
        <end position="581"/>
    </location>
</feature>
<feature type="region of interest" description="Disordered" evidence="1">
    <location>
        <begin position="264"/>
        <end position="308"/>
    </location>
</feature>
<dbReference type="OMA" id="TWADANR"/>
<proteinExistence type="predicted"/>
<feature type="region of interest" description="Disordered" evidence="1">
    <location>
        <begin position="326"/>
        <end position="355"/>
    </location>
</feature>
<protein>
    <submittedName>
        <fullName evidence="3">Uncharacterized protein</fullName>
    </submittedName>
</protein>